<dbReference type="eggNOG" id="KOG0254">
    <property type="taxonomic scope" value="Eukaryota"/>
</dbReference>
<keyword evidence="6 8" id="KW-0472">Membrane</keyword>
<feature type="transmembrane region" description="Helical" evidence="8">
    <location>
        <begin position="306"/>
        <end position="328"/>
    </location>
</feature>
<evidence type="ECO:0000256" key="7">
    <source>
        <dbReference type="RuleBase" id="RU003346"/>
    </source>
</evidence>
<evidence type="ECO:0000256" key="8">
    <source>
        <dbReference type="SAM" id="Phobius"/>
    </source>
</evidence>
<dbReference type="PROSITE" id="PS00216">
    <property type="entry name" value="SUGAR_TRANSPORT_1"/>
    <property type="match status" value="1"/>
</dbReference>
<dbReference type="SUPFAM" id="SSF103473">
    <property type="entry name" value="MFS general substrate transporter"/>
    <property type="match status" value="1"/>
</dbReference>
<feature type="transmembrane region" description="Helical" evidence="8">
    <location>
        <begin position="49"/>
        <end position="70"/>
    </location>
</feature>
<evidence type="ECO:0000256" key="1">
    <source>
        <dbReference type="ARBA" id="ARBA00004141"/>
    </source>
</evidence>
<dbReference type="KEGG" id="tmn:UCRPA7_3752"/>
<dbReference type="InterPro" id="IPR020846">
    <property type="entry name" value="MFS_dom"/>
</dbReference>
<evidence type="ECO:0000256" key="6">
    <source>
        <dbReference type="ARBA" id="ARBA00023136"/>
    </source>
</evidence>
<evidence type="ECO:0000256" key="5">
    <source>
        <dbReference type="ARBA" id="ARBA00022989"/>
    </source>
</evidence>
<keyword evidence="4 8" id="KW-0812">Transmembrane</keyword>
<accession>R8BMW2</accession>
<dbReference type="RefSeq" id="XP_007914438.1">
    <property type="nucleotide sequence ID" value="XM_007916247.1"/>
</dbReference>
<feature type="transmembrane region" description="Helical" evidence="8">
    <location>
        <begin position="155"/>
        <end position="174"/>
    </location>
</feature>
<dbReference type="InterPro" id="IPR050360">
    <property type="entry name" value="MFS_Sugar_Transporters"/>
</dbReference>
<dbReference type="PROSITE" id="PS50850">
    <property type="entry name" value="MFS"/>
    <property type="match status" value="1"/>
</dbReference>
<dbReference type="Pfam" id="PF00083">
    <property type="entry name" value="Sugar_tr"/>
    <property type="match status" value="1"/>
</dbReference>
<dbReference type="PANTHER" id="PTHR48022">
    <property type="entry name" value="PLASTIDIC GLUCOSE TRANSPORTER 4"/>
    <property type="match status" value="1"/>
</dbReference>
<comment type="subcellular location">
    <subcellularLocation>
        <location evidence="1">Membrane</location>
        <topology evidence="1">Multi-pass membrane protein</topology>
    </subcellularLocation>
</comment>
<evidence type="ECO:0000259" key="9">
    <source>
        <dbReference type="PROSITE" id="PS50850"/>
    </source>
</evidence>
<evidence type="ECO:0000313" key="11">
    <source>
        <dbReference type="Proteomes" id="UP000014074"/>
    </source>
</evidence>
<feature type="transmembrane region" description="Helical" evidence="8">
    <location>
        <begin position="413"/>
        <end position="432"/>
    </location>
</feature>
<dbReference type="GO" id="GO:0016020">
    <property type="term" value="C:membrane"/>
    <property type="evidence" value="ECO:0007669"/>
    <property type="project" value="UniProtKB-SubCell"/>
</dbReference>
<dbReference type="PRINTS" id="PR00171">
    <property type="entry name" value="SUGRTRNSPORT"/>
</dbReference>
<keyword evidence="10" id="KW-0762">Sugar transport</keyword>
<organism evidence="10 11">
    <name type="scientific">Phaeoacremonium minimum (strain UCR-PA7)</name>
    <name type="common">Esca disease fungus</name>
    <name type="synonym">Togninia minima</name>
    <dbReference type="NCBI Taxonomy" id="1286976"/>
    <lineage>
        <taxon>Eukaryota</taxon>
        <taxon>Fungi</taxon>
        <taxon>Dikarya</taxon>
        <taxon>Ascomycota</taxon>
        <taxon>Pezizomycotina</taxon>
        <taxon>Sordariomycetes</taxon>
        <taxon>Sordariomycetidae</taxon>
        <taxon>Togniniales</taxon>
        <taxon>Togniniaceae</taxon>
        <taxon>Phaeoacremonium</taxon>
    </lineage>
</organism>
<comment type="similarity">
    <text evidence="2 7">Belongs to the major facilitator superfamily. Sugar transporter (TC 2.A.1.1) family.</text>
</comment>
<sequence>MVGLFVASGGLLFGYDTGTINGILAMDSFRRDFTTGHYDDDGKPNLIPSQVSIIVAILSAGTFVGSLLAAPSGDRWGRRKSLIGSVGVFSFGVIFQVCATNIPLLLVGRFFAGVGVGAVSVLVPMYQSEMAPKWIRASVVNIVCEHMKGAAAYRIPMGLQLTWAAVLSLGLLILPETPRYLIKRGFREAAAISLSRLRRLDRLHPALVEELAEIQANHEYELALGADTYKDIFYGSPHLGRRTLTGCVLQMLQQLTGINFIMYYSTTFFNGANIQNPFLISLIVNIVNVVSTLPALLVIEPWGRRKLLIVGAIGMAICQFLIASFAAAVGDKMPQTANQILVIFVSIYIFFFAASWGPVAWVVTSEIYPLKVRAKSMSISTASNWLLNFGISYGSPYLVEEGTGYADLGTSVFFVWGAFCVLAVIFVWCMVYETSKISLEQIDEMYERVQNFCVFDIFCVYYG</sequence>
<dbReference type="Proteomes" id="UP000014074">
    <property type="component" value="Unassembled WGS sequence"/>
</dbReference>
<dbReference type="GeneID" id="19324131"/>
<feature type="transmembrane region" description="Helical" evidence="8">
    <location>
        <begin position="108"/>
        <end position="126"/>
    </location>
</feature>
<feature type="transmembrane region" description="Helical" evidence="8">
    <location>
        <begin position="340"/>
        <end position="364"/>
    </location>
</feature>
<dbReference type="NCBIfam" id="TIGR00879">
    <property type="entry name" value="SP"/>
    <property type="match status" value="1"/>
</dbReference>
<protein>
    <submittedName>
        <fullName evidence="10">Putative glucose transporter rco-3 protein</fullName>
    </submittedName>
</protein>
<dbReference type="PROSITE" id="PS00217">
    <property type="entry name" value="SUGAR_TRANSPORT_2"/>
    <property type="match status" value="1"/>
</dbReference>
<evidence type="ECO:0000256" key="2">
    <source>
        <dbReference type="ARBA" id="ARBA00010992"/>
    </source>
</evidence>
<dbReference type="EMBL" id="KB933061">
    <property type="protein sequence ID" value="EOO00738.1"/>
    <property type="molecule type" value="Genomic_DNA"/>
</dbReference>
<feature type="domain" description="Major facilitator superfamily (MFS) profile" evidence="9">
    <location>
        <begin position="2"/>
        <end position="435"/>
    </location>
</feature>
<dbReference type="InterPro" id="IPR005829">
    <property type="entry name" value="Sugar_transporter_CS"/>
</dbReference>
<dbReference type="InterPro" id="IPR005828">
    <property type="entry name" value="MFS_sugar_transport-like"/>
</dbReference>
<name>R8BMW2_PHAM7</name>
<dbReference type="OrthoDB" id="6612291at2759"/>
<dbReference type="HOGENOM" id="CLU_001265_30_1_1"/>
<dbReference type="InterPro" id="IPR003663">
    <property type="entry name" value="Sugar/inositol_transpt"/>
</dbReference>
<keyword evidence="3 7" id="KW-0813">Transport</keyword>
<dbReference type="GO" id="GO:0005351">
    <property type="term" value="F:carbohydrate:proton symporter activity"/>
    <property type="evidence" value="ECO:0007669"/>
    <property type="project" value="TreeGrafter"/>
</dbReference>
<dbReference type="InterPro" id="IPR036259">
    <property type="entry name" value="MFS_trans_sf"/>
</dbReference>
<proteinExistence type="inferred from homology"/>
<dbReference type="PANTHER" id="PTHR48022:SF40">
    <property type="entry name" value="MAJOR FACILITATOR SUPERFAMILY (MFS) PROFILE DOMAIN-CONTAINING PROTEIN"/>
    <property type="match status" value="1"/>
</dbReference>
<feature type="transmembrane region" description="Helical" evidence="8">
    <location>
        <begin position="278"/>
        <end position="299"/>
    </location>
</feature>
<reference evidence="11" key="1">
    <citation type="journal article" date="2013" name="Genome Announc.">
        <title>Draft genome sequence of the ascomycete Phaeoacremonium aleophilum strain UCR-PA7, a causal agent of the esca disease complex in grapevines.</title>
        <authorList>
            <person name="Blanco-Ulate B."/>
            <person name="Rolshausen P."/>
            <person name="Cantu D."/>
        </authorList>
    </citation>
    <scope>NUCLEOTIDE SEQUENCE [LARGE SCALE GENOMIC DNA]</scope>
    <source>
        <strain evidence="11">UCR-PA7</strain>
    </source>
</reference>
<keyword evidence="5 8" id="KW-1133">Transmembrane helix</keyword>
<dbReference type="Gene3D" id="1.20.1250.20">
    <property type="entry name" value="MFS general substrate transporter like domains"/>
    <property type="match status" value="1"/>
</dbReference>
<feature type="transmembrane region" description="Helical" evidence="8">
    <location>
        <begin position="82"/>
        <end position="102"/>
    </location>
</feature>
<evidence type="ECO:0000313" key="10">
    <source>
        <dbReference type="EMBL" id="EOO00738.1"/>
    </source>
</evidence>
<gene>
    <name evidence="10" type="ORF">UCRPA7_3752</name>
</gene>
<dbReference type="AlphaFoldDB" id="R8BMW2"/>
<evidence type="ECO:0000256" key="4">
    <source>
        <dbReference type="ARBA" id="ARBA00022692"/>
    </source>
</evidence>
<keyword evidence="11" id="KW-1185">Reference proteome</keyword>
<evidence type="ECO:0000256" key="3">
    <source>
        <dbReference type="ARBA" id="ARBA00022448"/>
    </source>
</evidence>
<feature type="transmembrane region" description="Helical" evidence="8">
    <location>
        <begin position="376"/>
        <end position="393"/>
    </location>
</feature>